<dbReference type="Gene3D" id="1.20.5.320">
    <property type="entry name" value="6-Phosphogluconate Dehydrogenase, domain 3"/>
    <property type="match status" value="1"/>
</dbReference>
<dbReference type="Gene3D" id="2.60.40.1260">
    <property type="entry name" value="Lamin Tail domain"/>
    <property type="match status" value="1"/>
</dbReference>
<dbReference type="PANTHER" id="PTHR42834:SF1">
    <property type="entry name" value="ENDONUCLEASE_EXONUCLEASE_PHOSPHATASE FAMILY PROTEIN (AFU_ORTHOLOGUE AFUA_3G09210)"/>
    <property type="match status" value="1"/>
</dbReference>
<accession>A0A6J7F6U0</accession>
<evidence type="ECO:0000256" key="1">
    <source>
        <dbReference type="SAM" id="MobiDB-lite"/>
    </source>
</evidence>
<dbReference type="InterPro" id="IPR005135">
    <property type="entry name" value="Endo/exonuclease/phosphatase"/>
</dbReference>
<dbReference type="PROSITE" id="PS51841">
    <property type="entry name" value="LTD"/>
    <property type="match status" value="1"/>
</dbReference>
<dbReference type="Pfam" id="PF03372">
    <property type="entry name" value="Exo_endo_phos"/>
    <property type="match status" value="1"/>
</dbReference>
<feature type="region of interest" description="Disordered" evidence="1">
    <location>
        <begin position="748"/>
        <end position="827"/>
    </location>
</feature>
<organism evidence="3">
    <name type="scientific">freshwater metagenome</name>
    <dbReference type="NCBI Taxonomy" id="449393"/>
    <lineage>
        <taxon>unclassified sequences</taxon>
        <taxon>metagenomes</taxon>
        <taxon>ecological metagenomes</taxon>
    </lineage>
</organism>
<dbReference type="SUPFAM" id="SSF56219">
    <property type="entry name" value="DNase I-like"/>
    <property type="match status" value="1"/>
</dbReference>
<feature type="compositionally biased region" description="Low complexity" evidence="1">
    <location>
        <begin position="787"/>
        <end position="802"/>
    </location>
</feature>
<feature type="compositionally biased region" description="Low complexity" evidence="1">
    <location>
        <begin position="766"/>
        <end position="778"/>
    </location>
</feature>
<evidence type="ECO:0000313" key="3">
    <source>
        <dbReference type="EMBL" id="CAB4892042.1"/>
    </source>
</evidence>
<dbReference type="PROSITE" id="PS51318">
    <property type="entry name" value="TAT"/>
    <property type="match status" value="1"/>
</dbReference>
<dbReference type="Pfam" id="PF01391">
    <property type="entry name" value="Collagen"/>
    <property type="match status" value="1"/>
</dbReference>
<reference evidence="3" key="1">
    <citation type="submission" date="2020-05" db="EMBL/GenBank/DDBJ databases">
        <authorList>
            <person name="Chiriac C."/>
            <person name="Salcher M."/>
            <person name="Ghai R."/>
            <person name="Kavagutti S V."/>
        </authorList>
    </citation>
    <scope>NUCLEOTIDE SEQUENCE</scope>
</reference>
<dbReference type="CDD" id="cd04486">
    <property type="entry name" value="YhcR_OBF_like"/>
    <property type="match status" value="1"/>
</dbReference>
<dbReference type="GO" id="GO:0003824">
    <property type="term" value="F:catalytic activity"/>
    <property type="evidence" value="ECO:0007669"/>
    <property type="project" value="InterPro"/>
</dbReference>
<dbReference type="InterPro" id="IPR001322">
    <property type="entry name" value="Lamin_tail_dom"/>
</dbReference>
<dbReference type="InterPro" id="IPR006311">
    <property type="entry name" value="TAT_signal"/>
</dbReference>
<proteinExistence type="predicted"/>
<dbReference type="InterPro" id="IPR036691">
    <property type="entry name" value="Endo/exonu/phosph_ase_sf"/>
</dbReference>
<dbReference type="PANTHER" id="PTHR42834">
    <property type="entry name" value="ENDONUCLEASE/EXONUCLEASE/PHOSPHATASE FAMILY PROTEIN (AFU_ORTHOLOGUE AFUA_3G09210)"/>
    <property type="match status" value="1"/>
</dbReference>
<gene>
    <name evidence="3" type="ORF">UFOPK3564_00065</name>
</gene>
<dbReference type="InterPro" id="IPR008160">
    <property type="entry name" value="Collagen"/>
</dbReference>
<dbReference type="InterPro" id="IPR036415">
    <property type="entry name" value="Lamin_tail_dom_sf"/>
</dbReference>
<feature type="domain" description="LTD" evidence="2">
    <location>
        <begin position="26"/>
        <end position="168"/>
    </location>
</feature>
<name>A0A6J7F6U0_9ZZZZ</name>
<sequence length="924" mass="94471">MSPGPSPSRRLPLAAAAVAALGLAAAVPTVASASTSGVVISEARFGGASGANDEFVELVNASTGAVDIGGWRLQGCASGSGAASDRVAVPAGTTLPAGGRWLFANTAASGYSGAATPDAVYTTGFSNSGQSGARIVTADTTVVDGLGSATSPCREGTGIDLATLAGTSGDSAHRKGAAEAQDTDANQDDLTVAAANPQGSGGTTTPPPTGGVTPIGQVQGSGATTPKAGQEVTIEGVVTGVDDEDGASFTGTFPEDAGIYVQTVPGAEDADPSTSEGVFVGFVDGPTGRRADLLGKRVRIVGQAKEKFGLTMIAEKRDTEPVVLGEAALPAPVVLDTARAKAQTNPNPLTDGTRGYYETLEGMRVALPVGIANSGGTTKFGELFVTPGLDRGRIFRQDPAVSNIALIDDAGAGDPANPYDRPDSSTLVRGDLFSKVENAVGPLGFSFYNYTLTPQVGTLPTVTRDPEVPAVYDLPAKPAGQARISGFNVENLFPPGADLDLGTVTQAQYEEKLDGLAAAIGTRLKAPEVVAVQEVGDSQRKTGVPVKDSQAVLQDLATRIGGYTAYAKEGFDSRGIDVGFLVRDGVRVRGVPRQLGLGVPADTGTRCGDTTGQVSDRPPLALDVTLPGGLPLTVISNHFASKSSADTCREQQARIVRTEAERVKAAGGSVMAVGDLNAFEDESPLAVMQQGGTLTNLWDRAPEQERYSFAFQGRLQTLDHALVTADLLPQVTDVRYAHLDNDYAEQPSLGLHVSDHDPPVVTLKDAAPGTPAEPTGPQGPAGPTGPAGPQGVPGPTGATGAPGPAGPAGPQGPKGERGDDGRVSISVDVTTRVRRGALARIRVGVRNATTGPLRGARVRVGLPASLRAGGTRTVRLGTVRAGRLGVARLGIRVGTRARRGVHRITVRTTVGGETRTRRVALRVR</sequence>
<feature type="region of interest" description="Disordered" evidence="1">
    <location>
        <begin position="193"/>
        <end position="228"/>
    </location>
</feature>
<dbReference type="EMBL" id="CAFBMK010000002">
    <property type="protein sequence ID" value="CAB4892042.1"/>
    <property type="molecule type" value="Genomic_DNA"/>
</dbReference>
<dbReference type="AlphaFoldDB" id="A0A6J7F6U0"/>
<dbReference type="Pfam" id="PF00932">
    <property type="entry name" value="LTD"/>
    <property type="match status" value="1"/>
</dbReference>
<evidence type="ECO:0000259" key="2">
    <source>
        <dbReference type="PROSITE" id="PS51841"/>
    </source>
</evidence>
<dbReference type="Gene3D" id="3.60.10.10">
    <property type="entry name" value="Endonuclease/exonuclease/phosphatase"/>
    <property type="match status" value="1"/>
</dbReference>
<protein>
    <submittedName>
        <fullName evidence="3">Unannotated protein</fullName>
    </submittedName>
</protein>
<dbReference type="SUPFAM" id="SSF74853">
    <property type="entry name" value="Lamin A/C globular tail domain"/>
    <property type="match status" value="1"/>
</dbReference>